<dbReference type="GO" id="GO:0016491">
    <property type="term" value="F:oxidoreductase activity"/>
    <property type="evidence" value="ECO:0007669"/>
    <property type="project" value="InterPro"/>
</dbReference>
<dbReference type="GO" id="GO:0051536">
    <property type="term" value="F:iron-sulfur cluster binding"/>
    <property type="evidence" value="ECO:0007669"/>
    <property type="project" value="InterPro"/>
</dbReference>
<feature type="domain" description="Dihydroprymidine dehydrogenase" evidence="2">
    <location>
        <begin position="26"/>
        <end position="103"/>
    </location>
</feature>
<evidence type="ECO:0000259" key="1">
    <source>
        <dbReference type="Pfam" id="PF07992"/>
    </source>
</evidence>
<protein>
    <recommendedName>
        <fullName evidence="4">Dihydroprymidine dehydrogenase domain-containing protein</fullName>
    </recommendedName>
</protein>
<dbReference type="PRINTS" id="PR00419">
    <property type="entry name" value="ADXRDTASE"/>
</dbReference>
<dbReference type="Gene3D" id="1.10.1060.10">
    <property type="entry name" value="Alpha-helical ferredoxin"/>
    <property type="match status" value="1"/>
</dbReference>
<evidence type="ECO:0000259" key="2">
    <source>
        <dbReference type="Pfam" id="PF14691"/>
    </source>
</evidence>
<comment type="caution">
    <text evidence="3">The sequence shown here is derived from an EMBL/GenBank/DDBJ whole genome shotgun (WGS) entry which is preliminary data.</text>
</comment>
<dbReference type="Gene3D" id="3.50.50.60">
    <property type="entry name" value="FAD/NAD(P)-binding domain"/>
    <property type="match status" value="1"/>
</dbReference>
<dbReference type="Pfam" id="PF14691">
    <property type="entry name" value="Fer4_20"/>
    <property type="match status" value="1"/>
</dbReference>
<dbReference type="SUPFAM" id="SSF51971">
    <property type="entry name" value="Nucleotide-binding domain"/>
    <property type="match status" value="1"/>
</dbReference>
<dbReference type="InterPro" id="IPR036188">
    <property type="entry name" value="FAD/NAD-bd_sf"/>
</dbReference>
<dbReference type="SUPFAM" id="SSF46548">
    <property type="entry name" value="alpha-helical ferredoxin"/>
    <property type="match status" value="1"/>
</dbReference>
<sequence length="243" mass="26949">MRDFDITSEDIASFSSTTELMEREWAPCRHNCPVHADVRTYIELAAQGHWKESIDVIRRHLPFAAVCGRICHHPCEDNCRRNDVDEPIAIREVKRFVAEHVGKNATVDRPEIQDKAKVAIIGAGPAGMSAALELAKIGYRPTVFEKFPVAGGIAATAIPKYRMPQGVVRIDVDWILAHGVELKTNIEIGKDKTIDSLTNGGFEAVLIATGLAKSRMLPIPGLKHKYVLPVMEFLTNLAFEKKV</sequence>
<dbReference type="InterPro" id="IPR023753">
    <property type="entry name" value="FAD/NAD-binding_dom"/>
</dbReference>
<evidence type="ECO:0008006" key="4">
    <source>
        <dbReference type="Google" id="ProtNLM"/>
    </source>
</evidence>
<dbReference type="InterPro" id="IPR051394">
    <property type="entry name" value="Glutamate_Synthase"/>
</dbReference>
<gene>
    <name evidence="3" type="ORF">S01H4_22103</name>
</gene>
<dbReference type="InterPro" id="IPR028261">
    <property type="entry name" value="DPD_II"/>
</dbReference>
<dbReference type="PANTHER" id="PTHR43100:SF2">
    <property type="entry name" value="BNAA03G19380D PROTEIN"/>
    <property type="match status" value="1"/>
</dbReference>
<proteinExistence type="predicted"/>
<evidence type="ECO:0000313" key="3">
    <source>
        <dbReference type="EMBL" id="GAG84898.1"/>
    </source>
</evidence>
<dbReference type="Pfam" id="PF07992">
    <property type="entry name" value="Pyr_redox_2"/>
    <property type="match status" value="1"/>
</dbReference>
<organism evidence="3">
    <name type="scientific">marine sediment metagenome</name>
    <dbReference type="NCBI Taxonomy" id="412755"/>
    <lineage>
        <taxon>unclassified sequences</taxon>
        <taxon>metagenomes</taxon>
        <taxon>ecological metagenomes</taxon>
    </lineage>
</organism>
<dbReference type="AlphaFoldDB" id="X1BLF0"/>
<dbReference type="EMBL" id="BART01010084">
    <property type="protein sequence ID" value="GAG84898.1"/>
    <property type="molecule type" value="Genomic_DNA"/>
</dbReference>
<reference evidence="3" key="1">
    <citation type="journal article" date="2014" name="Front. Microbiol.">
        <title>High frequency of phylogenetically diverse reductive dehalogenase-homologous genes in deep subseafloor sedimentary metagenomes.</title>
        <authorList>
            <person name="Kawai M."/>
            <person name="Futagami T."/>
            <person name="Toyoda A."/>
            <person name="Takaki Y."/>
            <person name="Nishi S."/>
            <person name="Hori S."/>
            <person name="Arai W."/>
            <person name="Tsubouchi T."/>
            <person name="Morono Y."/>
            <person name="Uchiyama I."/>
            <person name="Ito T."/>
            <person name="Fujiyama A."/>
            <person name="Inagaki F."/>
            <person name="Takami H."/>
        </authorList>
    </citation>
    <scope>NUCLEOTIDE SEQUENCE</scope>
    <source>
        <strain evidence="3">Expedition CK06-06</strain>
    </source>
</reference>
<feature type="non-terminal residue" evidence="3">
    <location>
        <position position="243"/>
    </location>
</feature>
<name>X1BLF0_9ZZZZ</name>
<feature type="domain" description="FAD/NAD(P)-binding" evidence="1">
    <location>
        <begin position="117"/>
        <end position="225"/>
    </location>
</feature>
<accession>X1BLF0</accession>
<dbReference type="InterPro" id="IPR009051">
    <property type="entry name" value="Helical_ferredxn"/>
</dbReference>
<dbReference type="PANTHER" id="PTHR43100">
    <property type="entry name" value="GLUTAMATE SYNTHASE [NADPH] SMALL CHAIN"/>
    <property type="match status" value="1"/>
</dbReference>